<dbReference type="GO" id="GO:1901137">
    <property type="term" value="P:carbohydrate derivative biosynthetic process"/>
    <property type="evidence" value="ECO:0007669"/>
    <property type="project" value="UniProtKB-ARBA"/>
</dbReference>
<gene>
    <name evidence="5" type="ORF">BN381_60049</name>
</gene>
<dbReference type="Pfam" id="PF13579">
    <property type="entry name" value="Glyco_trans_4_4"/>
    <property type="match status" value="1"/>
</dbReference>
<evidence type="ECO:0000313" key="5">
    <source>
        <dbReference type="EMBL" id="CCM65145.1"/>
    </source>
</evidence>
<proteinExistence type="predicted"/>
<dbReference type="Gene3D" id="3.40.50.2000">
    <property type="entry name" value="Glycogen Phosphorylase B"/>
    <property type="match status" value="2"/>
</dbReference>
<keyword evidence="2 5" id="KW-0808">Transferase</keyword>
<dbReference type="GO" id="GO:0102710">
    <property type="term" value="F:D-inositol-3-phosphate glycosyltransferase activity"/>
    <property type="evidence" value="ECO:0007669"/>
    <property type="project" value="UniProtKB-EC"/>
</dbReference>
<reference evidence="5 6" key="1">
    <citation type="journal article" date="2013" name="ISME J.">
        <title>Metabolic model for the filamentous 'Candidatus Microthrix parvicella' based on genomic and metagenomic analyses.</title>
        <authorList>
            <person name="Jon McIlroy S."/>
            <person name="Kristiansen R."/>
            <person name="Albertsen M."/>
            <person name="Michael Karst S."/>
            <person name="Rossetti S."/>
            <person name="Lund Nielsen J."/>
            <person name="Tandoi V."/>
            <person name="James Seviour R."/>
            <person name="Nielsen P.H."/>
        </authorList>
    </citation>
    <scope>NUCLEOTIDE SEQUENCE [LARGE SCALE GENOMIC DNA]</scope>
    <source>
        <strain evidence="5 6">RN1</strain>
    </source>
</reference>
<dbReference type="InterPro" id="IPR028098">
    <property type="entry name" value="Glyco_trans_4-like_N"/>
</dbReference>
<evidence type="ECO:0000259" key="3">
    <source>
        <dbReference type="Pfam" id="PF00534"/>
    </source>
</evidence>
<keyword evidence="1 5" id="KW-0328">Glycosyltransferase</keyword>
<dbReference type="STRING" id="1229780.BN381_60049"/>
<feature type="domain" description="Glycosyltransferase subfamily 4-like N-terminal" evidence="4">
    <location>
        <begin position="33"/>
        <end position="201"/>
    </location>
</feature>
<dbReference type="PANTHER" id="PTHR45947:SF3">
    <property type="entry name" value="SULFOQUINOVOSYL TRANSFERASE SQD2"/>
    <property type="match status" value="1"/>
</dbReference>
<protein>
    <submittedName>
        <fullName evidence="5">Putative D-inositol-3-phosphate glycosyltransferase</fullName>
        <ecNumber evidence="5">2.4.1.250</ecNumber>
    </submittedName>
</protein>
<dbReference type="Pfam" id="PF00534">
    <property type="entry name" value="Glycos_transf_1"/>
    <property type="match status" value="1"/>
</dbReference>
<dbReference type="eggNOG" id="COG0438">
    <property type="taxonomic scope" value="Bacteria"/>
</dbReference>
<keyword evidence="6" id="KW-1185">Reference proteome</keyword>
<dbReference type="AlphaFoldDB" id="R4Z397"/>
<name>R4Z397_9ACTN</name>
<evidence type="ECO:0000259" key="4">
    <source>
        <dbReference type="Pfam" id="PF13579"/>
    </source>
</evidence>
<dbReference type="InterPro" id="IPR001296">
    <property type="entry name" value="Glyco_trans_1"/>
</dbReference>
<dbReference type="PANTHER" id="PTHR45947">
    <property type="entry name" value="SULFOQUINOVOSYL TRANSFERASE SQD2"/>
    <property type="match status" value="1"/>
</dbReference>
<dbReference type="RefSeq" id="WP_012229624.1">
    <property type="nucleotide sequence ID" value="NZ_HG422565.1"/>
</dbReference>
<sequence length="409" mass="42559">MTVASTSGRRVRRLCVLSMHTSPLAQPGSADAGGMNVYVRELATSLAQAGVVVRVYTRSGRDAPPGPVAVEPNLVVVSVRAGDPDLPKERLGSVVDEFVAGVEADVLATGGTDAVHANYWLSAVAGRTLARRLEVPLAVSFHTLGRVKSAHGDAEPAARTLAEQRVVDTADVLCAASQSDAADLERHYAADPSRIVLVPPGVQHAFFSPGSRAGARWALGLGEDPHLLFVGRIQPLKGLDLAVGALAELGRSDVRLLAIGGPSGPRGAAELTRVNNLIAAARLGDQVSLIDPQPHHILSTYYRAADVVVVPSRTESFGLVALEAASCGRSVLAADVGGLRGLVIHGETGLRVRGRDPRRWAAAIDKVLGDPERAARFGTAGAALGSTYRWSATAAALLGALEQAATRTQ</sequence>
<dbReference type="InterPro" id="IPR050194">
    <property type="entry name" value="Glycosyltransferase_grp1"/>
</dbReference>
<organism evidence="5 6">
    <name type="scientific">Candidatus Neomicrothrix parvicella RN1</name>
    <dbReference type="NCBI Taxonomy" id="1229780"/>
    <lineage>
        <taxon>Bacteria</taxon>
        <taxon>Bacillati</taxon>
        <taxon>Actinomycetota</taxon>
        <taxon>Acidimicrobiia</taxon>
        <taxon>Acidimicrobiales</taxon>
        <taxon>Microthrixaceae</taxon>
        <taxon>Candidatus Neomicrothrix</taxon>
    </lineage>
</organism>
<evidence type="ECO:0000256" key="2">
    <source>
        <dbReference type="ARBA" id="ARBA00022679"/>
    </source>
</evidence>
<dbReference type="SUPFAM" id="SSF53756">
    <property type="entry name" value="UDP-Glycosyltransferase/glycogen phosphorylase"/>
    <property type="match status" value="1"/>
</dbReference>
<dbReference type="EC" id="2.4.1.250" evidence="5"/>
<accession>R4Z397</accession>
<dbReference type="Proteomes" id="UP000018291">
    <property type="component" value="Unassembled WGS sequence"/>
</dbReference>
<comment type="caution">
    <text evidence="5">The sequence shown here is derived from an EMBL/GenBank/DDBJ whole genome shotgun (WGS) entry which is preliminary data.</text>
</comment>
<dbReference type="EMBL" id="CANL01000056">
    <property type="protein sequence ID" value="CCM65145.1"/>
    <property type="molecule type" value="Genomic_DNA"/>
</dbReference>
<feature type="domain" description="Glycosyl transferase family 1" evidence="3">
    <location>
        <begin position="221"/>
        <end position="381"/>
    </location>
</feature>
<evidence type="ECO:0000256" key="1">
    <source>
        <dbReference type="ARBA" id="ARBA00022676"/>
    </source>
</evidence>
<dbReference type="OrthoDB" id="9810929at2"/>
<dbReference type="HOGENOM" id="CLU_009583_2_3_11"/>
<evidence type="ECO:0000313" key="6">
    <source>
        <dbReference type="Proteomes" id="UP000018291"/>
    </source>
</evidence>